<gene>
    <name evidence="1" type="ORF">CCMP2556_LOCUS25786</name>
</gene>
<comment type="caution">
    <text evidence="1">The sequence shown here is derived from an EMBL/GenBank/DDBJ whole genome shotgun (WGS) entry which is preliminary data.</text>
</comment>
<feature type="non-terminal residue" evidence="1">
    <location>
        <position position="1"/>
    </location>
</feature>
<feature type="non-terminal residue" evidence="1">
    <location>
        <position position="53"/>
    </location>
</feature>
<keyword evidence="2" id="KW-1185">Reference proteome</keyword>
<proteinExistence type="predicted"/>
<evidence type="ECO:0000313" key="2">
    <source>
        <dbReference type="Proteomes" id="UP001642484"/>
    </source>
</evidence>
<protein>
    <submittedName>
        <fullName evidence="1">Uncharacterized protein</fullName>
    </submittedName>
</protein>
<evidence type="ECO:0000313" key="1">
    <source>
        <dbReference type="EMBL" id="CAK9050607.1"/>
    </source>
</evidence>
<accession>A0ABP0MGM1</accession>
<sequence length="53" mass="6052">ETLERNSLIGSVFGMELGQGIRCRHCEHHTKPLVHAEYCIYLRTGQTETDIHA</sequence>
<dbReference type="EMBL" id="CAXAMN010017480">
    <property type="protein sequence ID" value="CAK9050607.1"/>
    <property type="molecule type" value="Genomic_DNA"/>
</dbReference>
<dbReference type="Proteomes" id="UP001642484">
    <property type="component" value="Unassembled WGS sequence"/>
</dbReference>
<name>A0ABP0MGM1_9DINO</name>
<organism evidence="1 2">
    <name type="scientific">Durusdinium trenchii</name>
    <dbReference type="NCBI Taxonomy" id="1381693"/>
    <lineage>
        <taxon>Eukaryota</taxon>
        <taxon>Sar</taxon>
        <taxon>Alveolata</taxon>
        <taxon>Dinophyceae</taxon>
        <taxon>Suessiales</taxon>
        <taxon>Symbiodiniaceae</taxon>
        <taxon>Durusdinium</taxon>
    </lineage>
</organism>
<reference evidence="1 2" key="1">
    <citation type="submission" date="2024-02" db="EMBL/GenBank/DDBJ databases">
        <authorList>
            <person name="Chen Y."/>
            <person name="Shah S."/>
            <person name="Dougan E. K."/>
            <person name="Thang M."/>
            <person name="Chan C."/>
        </authorList>
    </citation>
    <scope>NUCLEOTIDE SEQUENCE [LARGE SCALE GENOMIC DNA]</scope>
</reference>